<evidence type="ECO:0000313" key="2">
    <source>
        <dbReference type="EMBL" id="GAG20937.1"/>
    </source>
</evidence>
<keyword evidence="1" id="KW-0472">Membrane</keyword>
<keyword evidence="1" id="KW-1133">Transmembrane helix</keyword>
<accession>X0WCK7</accession>
<dbReference type="AlphaFoldDB" id="X0WCK7"/>
<dbReference type="EMBL" id="BARS01030362">
    <property type="protein sequence ID" value="GAG20937.1"/>
    <property type="molecule type" value="Genomic_DNA"/>
</dbReference>
<reference evidence="2" key="1">
    <citation type="journal article" date="2014" name="Front. Microbiol.">
        <title>High frequency of phylogenetically diverse reductive dehalogenase-homologous genes in deep subseafloor sedimentary metagenomes.</title>
        <authorList>
            <person name="Kawai M."/>
            <person name="Futagami T."/>
            <person name="Toyoda A."/>
            <person name="Takaki Y."/>
            <person name="Nishi S."/>
            <person name="Hori S."/>
            <person name="Arai W."/>
            <person name="Tsubouchi T."/>
            <person name="Morono Y."/>
            <person name="Uchiyama I."/>
            <person name="Ito T."/>
            <person name="Fujiyama A."/>
            <person name="Inagaki F."/>
            <person name="Takami H."/>
        </authorList>
    </citation>
    <scope>NUCLEOTIDE SEQUENCE</scope>
    <source>
        <strain evidence="2">Expedition CK06-06</strain>
    </source>
</reference>
<name>X0WCK7_9ZZZZ</name>
<proteinExistence type="predicted"/>
<protein>
    <submittedName>
        <fullName evidence="2">Uncharacterized protein</fullName>
    </submittedName>
</protein>
<keyword evidence="1" id="KW-0812">Transmembrane</keyword>
<sequence length="38" mass="3975">LIGIGVGFLVDEIVAGTMIGLGCGFLLMIILRAILGEW</sequence>
<gene>
    <name evidence="2" type="ORF">S01H1_47358</name>
</gene>
<evidence type="ECO:0000256" key="1">
    <source>
        <dbReference type="SAM" id="Phobius"/>
    </source>
</evidence>
<organism evidence="2">
    <name type="scientific">marine sediment metagenome</name>
    <dbReference type="NCBI Taxonomy" id="412755"/>
    <lineage>
        <taxon>unclassified sequences</taxon>
        <taxon>metagenomes</taxon>
        <taxon>ecological metagenomes</taxon>
    </lineage>
</organism>
<comment type="caution">
    <text evidence="2">The sequence shown here is derived from an EMBL/GenBank/DDBJ whole genome shotgun (WGS) entry which is preliminary data.</text>
</comment>
<feature type="transmembrane region" description="Helical" evidence="1">
    <location>
        <begin position="13"/>
        <end position="35"/>
    </location>
</feature>
<feature type="non-terminal residue" evidence="2">
    <location>
        <position position="1"/>
    </location>
</feature>